<feature type="domain" description="MATH" evidence="12">
    <location>
        <begin position="40"/>
        <end position="174"/>
    </location>
</feature>
<comment type="similarity">
    <text evidence="2">Belongs to the peptidase C19 family.</text>
</comment>
<dbReference type="SUPFAM" id="SSF49599">
    <property type="entry name" value="TRAF domain-like"/>
    <property type="match status" value="1"/>
</dbReference>
<dbReference type="Gene3D" id="3.90.70.10">
    <property type="entry name" value="Cysteine proteinases"/>
    <property type="match status" value="1"/>
</dbReference>
<dbReference type="Proteomes" id="UP001158576">
    <property type="component" value="Chromosome XSR"/>
</dbReference>
<proteinExistence type="inferred from homology"/>
<evidence type="ECO:0000256" key="11">
    <source>
        <dbReference type="SAM" id="MobiDB-lite"/>
    </source>
</evidence>
<dbReference type="InterPro" id="IPR001394">
    <property type="entry name" value="Peptidase_C19_UCH"/>
</dbReference>
<evidence type="ECO:0000259" key="12">
    <source>
        <dbReference type="PROSITE" id="PS50144"/>
    </source>
</evidence>
<dbReference type="SUPFAM" id="SSF54001">
    <property type="entry name" value="Cysteine proteinases"/>
    <property type="match status" value="1"/>
</dbReference>
<evidence type="ECO:0000256" key="10">
    <source>
        <dbReference type="ARBA" id="ARBA00031508"/>
    </source>
</evidence>
<reference evidence="14 15" key="1">
    <citation type="submission" date="2021-04" db="EMBL/GenBank/DDBJ databases">
        <authorList>
            <person name="Bliznina A."/>
        </authorList>
    </citation>
    <scope>NUCLEOTIDE SEQUENCE [LARGE SCALE GENOMIC DNA]</scope>
</reference>
<dbReference type="EC" id="3.4.19.12" evidence="3"/>
<dbReference type="EMBL" id="OU015569">
    <property type="protein sequence ID" value="CAG5095729.1"/>
    <property type="molecule type" value="Genomic_DNA"/>
</dbReference>
<evidence type="ECO:0000256" key="6">
    <source>
        <dbReference type="ARBA" id="ARBA00022786"/>
    </source>
</evidence>
<evidence type="ECO:0000256" key="8">
    <source>
        <dbReference type="ARBA" id="ARBA00022807"/>
    </source>
</evidence>
<evidence type="ECO:0000256" key="2">
    <source>
        <dbReference type="ARBA" id="ARBA00009085"/>
    </source>
</evidence>
<dbReference type="Pfam" id="PF00443">
    <property type="entry name" value="UCH"/>
    <property type="match status" value="1"/>
</dbReference>
<evidence type="ECO:0000313" key="15">
    <source>
        <dbReference type="Proteomes" id="UP001158576"/>
    </source>
</evidence>
<keyword evidence="5" id="KW-0645">Protease</keyword>
<dbReference type="Gene3D" id="2.60.210.10">
    <property type="entry name" value="Apoptosis, Tumor Necrosis Factor Receptor Associated Protein 2, Chain A"/>
    <property type="match status" value="1"/>
</dbReference>
<dbReference type="PROSITE" id="PS50144">
    <property type="entry name" value="MATH"/>
    <property type="match status" value="1"/>
</dbReference>
<dbReference type="InterPro" id="IPR024729">
    <property type="entry name" value="USP7_ICP0-binding_dom"/>
</dbReference>
<name>A0ABN7SEP2_OIKDI</name>
<dbReference type="Pfam" id="PF12436">
    <property type="entry name" value="USP7_ICP0_bdg"/>
    <property type="match status" value="1"/>
</dbReference>
<keyword evidence="6" id="KW-0833">Ubl conjugation pathway</keyword>
<dbReference type="InterPro" id="IPR008974">
    <property type="entry name" value="TRAF-like"/>
</dbReference>
<dbReference type="PANTHER" id="PTHR24006">
    <property type="entry name" value="UBIQUITIN CARBOXYL-TERMINAL HYDROLASE"/>
    <property type="match status" value="1"/>
</dbReference>
<dbReference type="PANTHER" id="PTHR24006:SF644">
    <property type="entry name" value="UBIQUITIN CARBOXYL-TERMINAL HYDROLASE 7"/>
    <property type="match status" value="1"/>
</dbReference>
<evidence type="ECO:0000256" key="1">
    <source>
        <dbReference type="ARBA" id="ARBA00000707"/>
    </source>
</evidence>
<dbReference type="PROSITE" id="PS50235">
    <property type="entry name" value="USP_3"/>
    <property type="match status" value="1"/>
</dbReference>
<dbReference type="InterPro" id="IPR002083">
    <property type="entry name" value="MATH/TRAF_dom"/>
</dbReference>
<dbReference type="InterPro" id="IPR038765">
    <property type="entry name" value="Papain-like_cys_pep_sf"/>
</dbReference>
<accession>A0ABN7SEP2</accession>
<comment type="catalytic activity">
    <reaction evidence="1">
        <text>Thiol-dependent hydrolysis of ester, thioester, amide, peptide and isopeptide bonds formed by the C-terminal Gly of ubiquitin (a 76-residue protein attached to proteins as an intracellular targeting signal).</text>
        <dbReference type="EC" id="3.4.19.12"/>
    </reaction>
</comment>
<feature type="compositionally biased region" description="Pro residues" evidence="11">
    <location>
        <begin position="980"/>
        <end position="991"/>
    </location>
</feature>
<dbReference type="Pfam" id="PF14533">
    <property type="entry name" value="USP7_C2"/>
    <property type="match status" value="1"/>
</dbReference>
<protein>
    <recommendedName>
        <fullName evidence="4">Ubiquitin carboxyl-terminal hydrolase 7</fullName>
        <ecNumber evidence="3">3.4.19.12</ecNumber>
    </recommendedName>
    <alternativeName>
        <fullName evidence="10">Ubiquitin thioesterase 7</fullName>
    </alternativeName>
    <alternativeName>
        <fullName evidence="9">Ubiquitin-specific-processing protease 7</fullName>
    </alternativeName>
</protein>
<dbReference type="InterPro" id="IPR028889">
    <property type="entry name" value="USP"/>
</dbReference>
<dbReference type="Gene3D" id="3.10.20.90">
    <property type="entry name" value="Phosphatidylinositol 3-kinase Catalytic Subunit, Chain A, domain 1"/>
    <property type="match status" value="2"/>
</dbReference>
<evidence type="ECO:0000313" key="14">
    <source>
        <dbReference type="EMBL" id="CAG5095729.1"/>
    </source>
</evidence>
<feature type="domain" description="USP" evidence="13">
    <location>
        <begin position="182"/>
        <end position="477"/>
    </location>
</feature>
<dbReference type="Pfam" id="PF22486">
    <property type="entry name" value="MATH_2"/>
    <property type="match status" value="1"/>
</dbReference>
<evidence type="ECO:0000259" key="13">
    <source>
        <dbReference type="PROSITE" id="PS50235"/>
    </source>
</evidence>
<keyword evidence="7" id="KW-0378">Hydrolase</keyword>
<keyword evidence="15" id="KW-1185">Reference proteome</keyword>
<evidence type="ECO:0000256" key="7">
    <source>
        <dbReference type="ARBA" id="ARBA00022801"/>
    </source>
</evidence>
<evidence type="ECO:0000256" key="4">
    <source>
        <dbReference type="ARBA" id="ARBA00021393"/>
    </source>
</evidence>
<organism evidence="14 15">
    <name type="scientific">Oikopleura dioica</name>
    <name type="common">Tunicate</name>
    <dbReference type="NCBI Taxonomy" id="34765"/>
    <lineage>
        <taxon>Eukaryota</taxon>
        <taxon>Metazoa</taxon>
        <taxon>Chordata</taxon>
        <taxon>Tunicata</taxon>
        <taxon>Appendicularia</taxon>
        <taxon>Copelata</taxon>
        <taxon>Oikopleuridae</taxon>
        <taxon>Oikopleura</taxon>
    </lineage>
</organism>
<gene>
    <name evidence="14" type="ORF">OKIOD_LOCUS5868</name>
</gene>
<feature type="region of interest" description="Disordered" evidence="11">
    <location>
        <begin position="972"/>
        <end position="991"/>
    </location>
</feature>
<dbReference type="InterPro" id="IPR029346">
    <property type="entry name" value="USP_C"/>
</dbReference>
<keyword evidence="8" id="KW-0788">Thiol protease</keyword>
<dbReference type="InterPro" id="IPR050164">
    <property type="entry name" value="Peptidase_C19"/>
</dbReference>
<evidence type="ECO:0000256" key="3">
    <source>
        <dbReference type="ARBA" id="ARBA00012759"/>
    </source>
</evidence>
<evidence type="ECO:0000256" key="9">
    <source>
        <dbReference type="ARBA" id="ARBA00031500"/>
    </source>
</evidence>
<dbReference type="SMART" id="SM00061">
    <property type="entry name" value="MATH"/>
    <property type="match status" value="1"/>
</dbReference>
<sequence length="991" mass="114453">MESMEVDTAENDSSIKIEVDSGSTDAEIGSNETDGFEVSELKFRHVVKNVHKLVYGSTSPSAAHFIRGLPWKILVMPRPNREGQTVSIGYFLQCNSDSDSITWSCSATAHLRVLPHDVSNDNVDIDKCSKRITHIFHSKENDWGFSHFLSWEDATDPSKGYCSPDYTLTFEAEVCADAPHGIAWDSKKHTGYVGLKTRTLFFTTKLRSAVYQMPTDFDEQSVPLALQRVFYEIQSQDKPVGTKKLTKSFGWESLDSFMQHDVQEFCRVLLDNLESKMKGTSVEGTINNLFEAKTISYIKCKNVDYQSRREEIYYDISLPIKNNKSIIESFKEYVKPDLLEGDNKFDAGKFGLQDAEKGVTFKDFPPILHIHLVTLLKELSEKTDIPVHLATKFTEEREIEAIKRKEKNEAHYFMTVNIISDEQFGGHQGSGLIDPDCISFRTIKARKDLSWAKLKVKLADYLGCDEETFRIWFFKRKYIRSNNADHETWRPEFIDEDDMEKYVSQVSIDYKNNGQDASTTVWLELPNVATAQLQSFYTKRDLLIFLRLFDPDSGTIAYCGHLIVPISSKLKDLIPEMTRRAFWNEQPAEDEILMFEDRHLGYCIHLKDLNASMNEALLFQGDRSGFAEWKRCRYRRRRRFDISASGIRNVAEYFRDQANSHEVVFHNVEIPNDPGFVVRLNQRENYQHMASEVARVLNRDPKRIQFFKVPPYARDGIGQVVKSTEKRTIEDIIYLPNNKRFMMYMQGERESKKNRKKMFYQLISMDIAQFETKNQLPIKFLFADMREVDMILYANPKSTMKDLLDEVRTRIPDLASDSELRILEYINTRIITILAHSKEVEFASYAAHGASNQRHIRIDEVPEAHRSFAPGEILIQVGHFHSSVQNAFGTPFFVKICHGDTIRSVRDKIKSQLNVSEKEFAKWKIALIQSSRPRYYTEEEEDTVIDTKGLQVEECGGVPLVNNRIWIGLDHPLRQKPKPKQAPLPPITIRN</sequence>
<evidence type="ECO:0000256" key="5">
    <source>
        <dbReference type="ARBA" id="ARBA00022670"/>
    </source>
</evidence>